<evidence type="ECO:0000313" key="2">
    <source>
        <dbReference type="EMBL" id="GLL06765.1"/>
    </source>
</evidence>
<dbReference type="RefSeq" id="WP_261965832.1">
    <property type="nucleotide sequence ID" value="NZ_BAAAXA010000001.1"/>
</dbReference>
<dbReference type="Proteomes" id="UP001143480">
    <property type="component" value="Unassembled WGS sequence"/>
</dbReference>
<keyword evidence="1" id="KW-0812">Transmembrane</keyword>
<feature type="transmembrane region" description="Helical" evidence="1">
    <location>
        <begin position="57"/>
        <end position="77"/>
    </location>
</feature>
<protein>
    <submittedName>
        <fullName evidence="2">Uncharacterized protein</fullName>
    </submittedName>
</protein>
<organism evidence="2 3">
    <name type="scientific">Dactylosporangium matsuzakiense</name>
    <dbReference type="NCBI Taxonomy" id="53360"/>
    <lineage>
        <taxon>Bacteria</taxon>
        <taxon>Bacillati</taxon>
        <taxon>Actinomycetota</taxon>
        <taxon>Actinomycetes</taxon>
        <taxon>Micromonosporales</taxon>
        <taxon>Micromonosporaceae</taxon>
        <taxon>Dactylosporangium</taxon>
    </lineage>
</organism>
<reference evidence="2" key="2">
    <citation type="submission" date="2023-01" db="EMBL/GenBank/DDBJ databases">
        <authorList>
            <person name="Sun Q."/>
            <person name="Evtushenko L."/>
        </authorList>
    </citation>
    <scope>NUCLEOTIDE SEQUENCE</scope>
    <source>
        <strain evidence="2">VKM Ac-1321</strain>
    </source>
</reference>
<accession>A0A9W6KT91</accession>
<sequence length="164" mass="16697">MRLFPAVPAADAVPAVAAVVMLAAGAGELAALAAARGRVEAGPTVGDVFDAAATGYQLHRLAWLVTVLGAAGVVYGLRALPPWCWLLWTAVVVRIGFALATPAEALPGQPRFYSVSQAASATDRHEALQALDAIAPVAVDGLGIALLAAAVAGHLYAVRRRAQA</sequence>
<gene>
    <name evidence="2" type="ORF">GCM10017581_085150</name>
</gene>
<keyword evidence="1" id="KW-0472">Membrane</keyword>
<reference evidence="2" key="1">
    <citation type="journal article" date="2014" name="Int. J. Syst. Evol. Microbiol.">
        <title>Complete genome sequence of Corynebacterium casei LMG S-19264T (=DSM 44701T), isolated from a smear-ripened cheese.</title>
        <authorList>
            <consortium name="US DOE Joint Genome Institute (JGI-PGF)"/>
            <person name="Walter F."/>
            <person name="Albersmeier A."/>
            <person name="Kalinowski J."/>
            <person name="Ruckert C."/>
        </authorList>
    </citation>
    <scope>NUCLEOTIDE SEQUENCE</scope>
    <source>
        <strain evidence="2">VKM Ac-1321</strain>
    </source>
</reference>
<comment type="caution">
    <text evidence="2">The sequence shown here is derived from an EMBL/GenBank/DDBJ whole genome shotgun (WGS) entry which is preliminary data.</text>
</comment>
<evidence type="ECO:0000313" key="3">
    <source>
        <dbReference type="Proteomes" id="UP001143480"/>
    </source>
</evidence>
<dbReference type="AlphaFoldDB" id="A0A9W6KT91"/>
<proteinExistence type="predicted"/>
<keyword evidence="3" id="KW-1185">Reference proteome</keyword>
<feature type="transmembrane region" description="Helical" evidence="1">
    <location>
        <begin position="84"/>
        <end position="103"/>
    </location>
</feature>
<dbReference type="EMBL" id="BSFP01000077">
    <property type="protein sequence ID" value="GLL06765.1"/>
    <property type="molecule type" value="Genomic_DNA"/>
</dbReference>
<keyword evidence="1" id="KW-1133">Transmembrane helix</keyword>
<feature type="transmembrane region" description="Helical" evidence="1">
    <location>
        <begin position="133"/>
        <end position="158"/>
    </location>
</feature>
<name>A0A9W6KT91_9ACTN</name>
<evidence type="ECO:0000256" key="1">
    <source>
        <dbReference type="SAM" id="Phobius"/>
    </source>
</evidence>